<dbReference type="KEGG" id="tvo:TVG0853975"/>
<dbReference type="Proteomes" id="UP000001017">
    <property type="component" value="Chromosome"/>
</dbReference>
<dbReference type="PhylomeDB" id="Q97AH5"/>
<dbReference type="InterPro" id="IPR006685">
    <property type="entry name" value="MscS_channel_2nd"/>
</dbReference>
<reference evidence="3 4" key="2">
    <citation type="journal article" date="2000" name="Proc. Natl. Acad. Sci. U.S.A.">
        <title>Archaeal adaptation to higher temperatures revealed by genomic sequence of Thermoplasma volcanium.</title>
        <authorList>
            <person name="Kawashima T."/>
            <person name="Amano N."/>
            <person name="Koike H."/>
            <person name="Makino S."/>
            <person name="Higuchi S."/>
            <person name="Kawashima-Ohya Y."/>
            <person name="Watanabe K."/>
            <person name="Yamazaki M."/>
            <person name="Kanehori K."/>
            <person name="Kawamoto T."/>
            <person name="Nunoshiba T."/>
            <person name="Yamamoto Y."/>
            <person name="Aramaki H."/>
            <person name="Makino K."/>
            <person name="Suzuki M."/>
        </authorList>
    </citation>
    <scope>NUCLEOTIDE SEQUENCE [LARGE SCALE GENOMIC DNA]</scope>
    <source>
        <strain evidence="4">ATCC 51530 / DSM 4299 / JCM 9571 / NBRC 15438 / GSS1</strain>
    </source>
</reference>
<keyword evidence="1" id="KW-0812">Transmembrane</keyword>
<dbReference type="InterPro" id="IPR011014">
    <property type="entry name" value="MscS_channel_TM-2"/>
</dbReference>
<accession>Q97AH5</accession>
<dbReference type="eggNOG" id="arCOG01568">
    <property type="taxonomic scope" value="Archaea"/>
</dbReference>
<dbReference type="GO" id="GO:0016020">
    <property type="term" value="C:membrane"/>
    <property type="evidence" value="ECO:0007669"/>
    <property type="project" value="InterPro"/>
</dbReference>
<dbReference type="EMBL" id="BA000011">
    <property type="protein sequence ID" value="BAB59977.1"/>
    <property type="molecule type" value="Genomic_DNA"/>
</dbReference>
<keyword evidence="1" id="KW-0472">Membrane</keyword>
<gene>
    <name evidence="3" type="ORF">TVG0853975</name>
</gene>
<dbReference type="GO" id="GO:0008381">
    <property type="term" value="F:mechanosensitive monoatomic ion channel activity"/>
    <property type="evidence" value="ECO:0007669"/>
    <property type="project" value="InterPro"/>
</dbReference>
<dbReference type="SUPFAM" id="SSF50182">
    <property type="entry name" value="Sm-like ribonucleoproteins"/>
    <property type="match status" value="1"/>
</dbReference>
<dbReference type="GeneID" id="1441927"/>
<dbReference type="SASBDB" id="Q97AH5"/>
<evidence type="ECO:0000259" key="2">
    <source>
        <dbReference type="Pfam" id="PF00924"/>
    </source>
</evidence>
<dbReference type="Pfam" id="PF00924">
    <property type="entry name" value="MS_channel_2nd"/>
    <property type="match status" value="1"/>
</dbReference>
<dbReference type="PANTHER" id="PTHR30221:SF1">
    <property type="entry name" value="SMALL-CONDUCTANCE MECHANOSENSITIVE CHANNEL"/>
    <property type="match status" value="1"/>
</dbReference>
<dbReference type="SUPFAM" id="SSF82861">
    <property type="entry name" value="Mechanosensitive channel protein MscS (YggB), transmembrane region"/>
    <property type="match status" value="1"/>
</dbReference>
<feature type="transmembrane region" description="Helical" evidence="1">
    <location>
        <begin position="108"/>
        <end position="135"/>
    </location>
</feature>
<feature type="transmembrane region" description="Helical" evidence="1">
    <location>
        <begin position="12"/>
        <end position="36"/>
    </location>
</feature>
<dbReference type="PaxDb" id="273116-14325052"/>
<dbReference type="STRING" id="273116.gene:9381627"/>
<evidence type="ECO:0000313" key="4">
    <source>
        <dbReference type="Proteomes" id="UP000001017"/>
    </source>
</evidence>
<evidence type="ECO:0000313" key="3">
    <source>
        <dbReference type="EMBL" id="BAB59977.1"/>
    </source>
</evidence>
<feature type="transmembrane region" description="Helical" evidence="1">
    <location>
        <begin position="80"/>
        <end position="102"/>
    </location>
</feature>
<dbReference type="InterPro" id="IPR010920">
    <property type="entry name" value="LSM_dom_sf"/>
</dbReference>
<organism evidence="3 4">
    <name type="scientific">Thermoplasma volcanium (strain ATCC 51530 / DSM 4299 / JCM 9571 / NBRC 15438 / GSS1)</name>
    <dbReference type="NCBI Taxonomy" id="273116"/>
    <lineage>
        <taxon>Archaea</taxon>
        <taxon>Methanobacteriati</taxon>
        <taxon>Thermoplasmatota</taxon>
        <taxon>Thermoplasmata</taxon>
        <taxon>Thermoplasmatales</taxon>
        <taxon>Thermoplasmataceae</taxon>
        <taxon>Thermoplasma</taxon>
    </lineage>
</organism>
<dbReference type="AlphaFoldDB" id="Q97AH5"/>
<proteinExistence type="predicted"/>
<dbReference type="OrthoDB" id="56673at2157"/>
<dbReference type="ABCD" id="Q97AH5">
    <property type="antibodies" value="23 sequenced antibodies"/>
</dbReference>
<reference evidence="3 4" key="1">
    <citation type="journal article" date="1999" name="Proc. Jpn. Acad.">
        <title>Determination of the complete genomic DNA sequence of Thermoplasma volvanium GSS1.</title>
        <authorList>
            <person name="Kawashima T."/>
            <person name="Yamamoto Y."/>
            <person name="Aramaki H."/>
            <person name="Nunoshiba T."/>
            <person name="Kawamoto T."/>
            <person name="Watanabe K."/>
            <person name="Yamazaki M."/>
            <person name="Kanehori K."/>
            <person name="Amano N."/>
            <person name="Ohya Y."/>
            <person name="Makino K."/>
            <person name="Suzuki M."/>
        </authorList>
    </citation>
    <scope>NUCLEOTIDE SEQUENCE [LARGE SCALE GENOMIC DNA]</scope>
    <source>
        <strain evidence="4">ATCC 51530 / DSM 4299 / JCM 9571 / NBRC 15438 / GSS1</strain>
    </source>
</reference>
<name>Q97AH5_THEVO</name>
<feature type="domain" description="Mechanosensitive ion channel MscS" evidence="2">
    <location>
        <begin position="125"/>
        <end position="210"/>
    </location>
</feature>
<dbReference type="Gene3D" id="1.10.287.1260">
    <property type="match status" value="1"/>
</dbReference>
<dbReference type="RefSeq" id="WP_010917079.1">
    <property type="nucleotide sequence ID" value="NC_002689.2"/>
</dbReference>
<evidence type="ECO:0000256" key="1">
    <source>
        <dbReference type="SAM" id="Phobius"/>
    </source>
</evidence>
<sequence length="297" mass="32887">MDRAKGKSIAVYVGSMIVLIIVLLALLYVLSLFHIVPIKFSRILYAVVIGLVIYAIVRIVTKYVERFISLHSEFKHLKYIVFIISLLGYFIISLAVLAALGIDVSSVILGSAFLSAIIGLAAQSVLANVFGGLFLSIVRPFKLGDHIVVNTWQFPVSFPSYPPKYFSRDFIEGSIYRGIVSDISINYTSIALESGDVVKIPNNIMIQAAITLRHGSVTVQARYEVPKYINFNDIYNKIVDEVGTLPGARNIGVMIDETTVNTYIILVRGDFQGEDADLVRSQILQKVIGIVEPLKKQ</sequence>
<feature type="transmembrane region" description="Helical" evidence="1">
    <location>
        <begin position="42"/>
        <end position="60"/>
    </location>
</feature>
<dbReference type="HOGENOM" id="CLU_074283_0_0_2"/>
<dbReference type="InterPro" id="IPR045275">
    <property type="entry name" value="MscS_archaea/bacteria_type"/>
</dbReference>
<keyword evidence="4" id="KW-1185">Reference proteome</keyword>
<protein>
    <recommendedName>
        <fullName evidence="2">Mechanosensitive ion channel MscS domain-containing protein</fullName>
    </recommendedName>
</protein>
<dbReference type="PANTHER" id="PTHR30221">
    <property type="entry name" value="SMALL-CONDUCTANCE MECHANOSENSITIVE CHANNEL"/>
    <property type="match status" value="1"/>
</dbReference>
<keyword evidence="1" id="KW-1133">Transmembrane helix</keyword>